<accession>A0A2W0EXJ1</accession>
<evidence type="ECO:0000256" key="1">
    <source>
        <dbReference type="SAM" id="Phobius"/>
    </source>
</evidence>
<keyword evidence="1" id="KW-0812">Transmembrane</keyword>
<dbReference type="Proteomes" id="UP000247437">
    <property type="component" value="Unassembled WGS sequence"/>
</dbReference>
<reference evidence="3 4" key="1">
    <citation type="journal article" date="2018" name="Appl. Microbiol. Biotechnol.">
        <title>Characterization of the caprolactam degradation pathway in Pseudomonas jessenii using mass spectrometry-based proteomics.</title>
        <authorList>
            <person name="Otzen M."/>
            <person name="Palacio C."/>
            <person name="Janssen D.B."/>
        </authorList>
    </citation>
    <scope>NUCLEOTIDE SEQUENCE [LARGE SCALE GENOMIC DNA]</scope>
    <source>
        <strain evidence="3 4">GO3</strain>
    </source>
</reference>
<dbReference type="InterPro" id="IPR001296">
    <property type="entry name" value="Glyco_trans_1"/>
</dbReference>
<protein>
    <submittedName>
        <fullName evidence="3">Glycosyltransferase</fullName>
    </submittedName>
</protein>
<dbReference type="EMBL" id="PDLL01000002">
    <property type="protein sequence ID" value="PYY72537.1"/>
    <property type="molecule type" value="Genomic_DNA"/>
</dbReference>
<name>A0A2W0EXJ1_PSEJE</name>
<feature type="transmembrane region" description="Helical" evidence="1">
    <location>
        <begin position="96"/>
        <end position="113"/>
    </location>
</feature>
<proteinExistence type="predicted"/>
<keyword evidence="3" id="KW-0808">Transferase</keyword>
<evidence type="ECO:0000313" key="3">
    <source>
        <dbReference type="EMBL" id="PYY72537.1"/>
    </source>
</evidence>
<keyword evidence="1" id="KW-1133">Transmembrane helix</keyword>
<dbReference type="RefSeq" id="WP_110656724.1">
    <property type="nucleotide sequence ID" value="NZ_PDLL01000002.1"/>
</dbReference>
<dbReference type="OrthoDB" id="9775208at2"/>
<sequence>MLDKILCLHQGSELYGSDRSFLSAIESIATTGRAVHSILPSDGDLAPLLGDKGSIVEFYPYGILRKQKLKKPFLYTWEILRAIFFYLKKFKSYDVIYINTTVMLSALVAAGLYRFSAKKIYCHIREIPDRKGIIFFRFLLVFSGARLIFNSQATKASFKLPGKVVYNGVEELYFNVVEQKKSPLKNILLIGRINTWKGQSLLIDALEKLSEKGDILFSVRIVGSPFEGYEYLEEELISRVKGHSGLAEKVQFFSFCSDPAEHYAWADYVLVPSIKPEPFGRVAIEAFSAGKPVVAAAHGGLIEIVTDRHDGYLFEPANVDSLCKALLSLSESDSEKYCQVSRMAKHTYLERFSMKSYQENILIALGV</sequence>
<dbReference type="PANTHER" id="PTHR12526">
    <property type="entry name" value="GLYCOSYLTRANSFERASE"/>
    <property type="match status" value="1"/>
</dbReference>
<organism evidence="3 4">
    <name type="scientific">Pseudomonas jessenii</name>
    <dbReference type="NCBI Taxonomy" id="77298"/>
    <lineage>
        <taxon>Bacteria</taxon>
        <taxon>Pseudomonadati</taxon>
        <taxon>Pseudomonadota</taxon>
        <taxon>Gammaproteobacteria</taxon>
        <taxon>Pseudomonadales</taxon>
        <taxon>Pseudomonadaceae</taxon>
        <taxon>Pseudomonas</taxon>
    </lineage>
</organism>
<dbReference type="Gene3D" id="3.40.50.2000">
    <property type="entry name" value="Glycogen Phosphorylase B"/>
    <property type="match status" value="2"/>
</dbReference>
<evidence type="ECO:0000259" key="2">
    <source>
        <dbReference type="Pfam" id="PF00534"/>
    </source>
</evidence>
<feature type="transmembrane region" description="Helical" evidence="1">
    <location>
        <begin position="133"/>
        <end position="149"/>
    </location>
</feature>
<dbReference type="PANTHER" id="PTHR12526:SF630">
    <property type="entry name" value="GLYCOSYLTRANSFERASE"/>
    <property type="match status" value="1"/>
</dbReference>
<dbReference type="Pfam" id="PF00534">
    <property type="entry name" value="Glycos_transf_1"/>
    <property type="match status" value="1"/>
</dbReference>
<evidence type="ECO:0000313" key="4">
    <source>
        <dbReference type="Proteomes" id="UP000247437"/>
    </source>
</evidence>
<feature type="domain" description="Glycosyl transferase family 1" evidence="2">
    <location>
        <begin position="180"/>
        <end position="342"/>
    </location>
</feature>
<keyword evidence="1" id="KW-0472">Membrane</keyword>
<dbReference type="GO" id="GO:1901135">
    <property type="term" value="P:carbohydrate derivative metabolic process"/>
    <property type="evidence" value="ECO:0007669"/>
    <property type="project" value="UniProtKB-ARBA"/>
</dbReference>
<gene>
    <name evidence="3" type="ORF">CRX42_00430</name>
</gene>
<dbReference type="GO" id="GO:0016757">
    <property type="term" value="F:glycosyltransferase activity"/>
    <property type="evidence" value="ECO:0007669"/>
    <property type="project" value="InterPro"/>
</dbReference>
<comment type="caution">
    <text evidence="3">The sequence shown here is derived from an EMBL/GenBank/DDBJ whole genome shotgun (WGS) entry which is preliminary data.</text>
</comment>
<dbReference type="CDD" id="cd03801">
    <property type="entry name" value="GT4_PimA-like"/>
    <property type="match status" value="1"/>
</dbReference>
<dbReference type="SUPFAM" id="SSF53756">
    <property type="entry name" value="UDP-Glycosyltransferase/glycogen phosphorylase"/>
    <property type="match status" value="1"/>
</dbReference>
<dbReference type="AlphaFoldDB" id="A0A2W0EXJ1"/>